<protein>
    <submittedName>
        <fullName evidence="2">Uncharacterized protein</fullName>
    </submittedName>
</protein>
<feature type="compositionally biased region" description="Polar residues" evidence="1">
    <location>
        <begin position="92"/>
        <end position="103"/>
    </location>
</feature>
<evidence type="ECO:0000313" key="2">
    <source>
        <dbReference type="EMBL" id="SOR29775.1"/>
    </source>
</evidence>
<evidence type="ECO:0000256" key="1">
    <source>
        <dbReference type="SAM" id="MobiDB-lite"/>
    </source>
</evidence>
<gene>
    <name evidence="2" type="ORF">TK0001_3173</name>
</gene>
<dbReference type="Proteomes" id="UP000233769">
    <property type="component" value="Chromosome tk0001"/>
</dbReference>
<accession>A0A2N9AQY7</accession>
<proteinExistence type="predicted"/>
<name>A0A2N9AQY7_METEX</name>
<feature type="region of interest" description="Disordered" evidence="1">
    <location>
        <begin position="47"/>
        <end position="103"/>
    </location>
</feature>
<dbReference type="AlphaFoldDB" id="A0A2N9AQY7"/>
<organism evidence="2 3">
    <name type="scientific">Methylorubrum extorquens</name>
    <name type="common">Methylobacterium dichloromethanicum</name>
    <name type="synonym">Methylobacterium extorquens</name>
    <dbReference type="NCBI Taxonomy" id="408"/>
    <lineage>
        <taxon>Bacteria</taxon>
        <taxon>Pseudomonadati</taxon>
        <taxon>Pseudomonadota</taxon>
        <taxon>Alphaproteobacteria</taxon>
        <taxon>Hyphomicrobiales</taxon>
        <taxon>Methylobacteriaceae</taxon>
        <taxon>Methylorubrum</taxon>
    </lineage>
</organism>
<evidence type="ECO:0000313" key="3">
    <source>
        <dbReference type="Proteomes" id="UP000233769"/>
    </source>
</evidence>
<dbReference type="EMBL" id="LT962688">
    <property type="protein sequence ID" value="SOR29775.1"/>
    <property type="molecule type" value="Genomic_DNA"/>
</dbReference>
<sequence>MRPAMAAGSRAIASSDGWSGACGAVSASMVAHPAKLPCGITESMRGRPERFARRRTIRYRPHETGLSAREMSRFPLAPSGEIRQPGPRRSVRTSTSSKADPCG</sequence>
<reference evidence="3" key="1">
    <citation type="submission" date="2017-10" db="EMBL/GenBank/DDBJ databases">
        <authorList>
            <person name="Regsiter A."/>
            <person name="William W."/>
        </authorList>
    </citation>
    <scope>NUCLEOTIDE SEQUENCE [LARGE SCALE GENOMIC DNA]</scope>
</reference>